<keyword evidence="3" id="KW-1185">Reference proteome</keyword>
<dbReference type="SUPFAM" id="SSF46579">
    <property type="entry name" value="Prefoldin"/>
    <property type="match status" value="1"/>
</dbReference>
<evidence type="ECO:0000313" key="2">
    <source>
        <dbReference type="Ensembl" id="ENSCCEP00000014790.1"/>
    </source>
</evidence>
<name>A0A8C0ZEG5_CYACU</name>
<sequence length="93" mass="11028">TPALYRRPQDSHHVPEHVIQKLFELCKIKEQKIVVDELSNLKKNRKVYKQQPNSNIFFLADRTEMLSQCKNTLDELKKAHQELENSEKAKIKK</sequence>
<protein>
    <submittedName>
        <fullName evidence="2">Uncharacterized protein</fullName>
    </submittedName>
</protein>
<evidence type="ECO:0000256" key="1">
    <source>
        <dbReference type="SAM" id="Coils"/>
    </source>
</evidence>
<dbReference type="AlphaFoldDB" id="A0A8C0ZEG5"/>
<dbReference type="Proteomes" id="UP000694410">
    <property type="component" value="Unplaced"/>
</dbReference>
<dbReference type="InterPro" id="IPR054148">
    <property type="entry name" value="ASNSD1-SEP"/>
</dbReference>
<keyword evidence="1" id="KW-0175">Coiled coil</keyword>
<evidence type="ECO:0000313" key="3">
    <source>
        <dbReference type="Proteomes" id="UP000694410"/>
    </source>
</evidence>
<organism evidence="2 3">
    <name type="scientific">Cyanistes caeruleus</name>
    <name type="common">Eurasian blue tit</name>
    <name type="synonym">Parus caeruleus</name>
    <dbReference type="NCBI Taxonomy" id="156563"/>
    <lineage>
        <taxon>Eukaryota</taxon>
        <taxon>Metazoa</taxon>
        <taxon>Chordata</taxon>
        <taxon>Craniata</taxon>
        <taxon>Vertebrata</taxon>
        <taxon>Euteleostomi</taxon>
        <taxon>Archelosauria</taxon>
        <taxon>Archosauria</taxon>
        <taxon>Dinosauria</taxon>
        <taxon>Saurischia</taxon>
        <taxon>Theropoda</taxon>
        <taxon>Coelurosauria</taxon>
        <taxon>Aves</taxon>
        <taxon>Neognathae</taxon>
        <taxon>Neoaves</taxon>
        <taxon>Telluraves</taxon>
        <taxon>Australaves</taxon>
        <taxon>Passeriformes</taxon>
        <taxon>Paridae</taxon>
        <taxon>Cyanistes</taxon>
    </lineage>
</organism>
<dbReference type="Pfam" id="PF21975">
    <property type="entry name" value="ASNSD1-SEP"/>
    <property type="match status" value="1"/>
</dbReference>
<dbReference type="InterPro" id="IPR009053">
    <property type="entry name" value="Prefoldin"/>
</dbReference>
<reference evidence="2" key="1">
    <citation type="submission" date="2025-08" db="UniProtKB">
        <authorList>
            <consortium name="Ensembl"/>
        </authorList>
    </citation>
    <scope>IDENTIFICATION</scope>
</reference>
<dbReference type="CDD" id="cd23166">
    <property type="entry name" value="ASDURF"/>
    <property type="match status" value="1"/>
</dbReference>
<dbReference type="Gene3D" id="1.10.287.370">
    <property type="match status" value="1"/>
</dbReference>
<dbReference type="Ensembl" id="ENSCCET00000022980.1">
    <property type="protein sequence ID" value="ENSCCEP00000014790.1"/>
    <property type="gene ID" value="ENSCCEG00000014076.1"/>
</dbReference>
<accession>A0A8C0ZEG5</accession>
<reference evidence="2" key="2">
    <citation type="submission" date="2025-09" db="UniProtKB">
        <authorList>
            <consortium name="Ensembl"/>
        </authorList>
    </citation>
    <scope>IDENTIFICATION</scope>
</reference>
<feature type="coiled-coil region" evidence="1">
    <location>
        <begin position="66"/>
        <end position="93"/>
    </location>
</feature>
<proteinExistence type="predicted"/>